<evidence type="ECO:0000313" key="10">
    <source>
        <dbReference type="EMBL" id="CAL0303243.1"/>
    </source>
</evidence>
<proteinExistence type="inferred from homology"/>
<evidence type="ECO:0000259" key="8">
    <source>
        <dbReference type="Pfam" id="PF00326"/>
    </source>
</evidence>
<organism evidence="10 11">
    <name type="scientific">Lupinus luteus</name>
    <name type="common">European yellow lupine</name>
    <dbReference type="NCBI Taxonomy" id="3873"/>
    <lineage>
        <taxon>Eukaryota</taxon>
        <taxon>Viridiplantae</taxon>
        <taxon>Streptophyta</taxon>
        <taxon>Embryophyta</taxon>
        <taxon>Tracheophyta</taxon>
        <taxon>Spermatophyta</taxon>
        <taxon>Magnoliopsida</taxon>
        <taxon>eudicotyledons</taxon>
        <taxon>Gunneridae</taxon>
        <taxon>Pentapetalae</taxon>
        <taxon>rosids</taxon>
        <taxon>fabids</taxon>
        <taxon>Fabales</taxon>
        <taxon>Fabaceae</taxon>
        <taxon>Papilionoideae</taxon>
        <taxon>50 kb inversion clade</taxon>
        <taxon>genistoids sensu lato</taxon>
        <taxon>core genistoids</taxon>
        <taxon>Genisteae</taxon>
        <taxon>Lupinus</taxon>
    </lineage>
</organism>
<sequence length="836" mass="92195">MAAWKMVRISPNNWNWRYHWSSQSLQDSLRLHYYHSTHFPSTLILNSIITPISLITKGFSTVSSAMENPKATAHKEFPLGLDESTEEEYAFQSKLLQQFTNISNIDKAWIFNSDNGVSQGMFSISQPDVLANKRRKFILSSTISKESNGSVRFQWAPFPIEISGVSIMVPSPSGSKLLVVRNPESEGPCRFEIWSQSHVEKEFHVAQSVHGSVYTDGWFEGISWNSDETSIAYVAEEPTPAKPAFNGLGYRKGASTDKDTGSWKGQGDWEEEWGETYAGKRQPALFVINITSGEVQAVKGIDKSLSVGQVVWAPSTEGLEQYLVFVGWSFVTRKLGIKYCYNRPCTLYAVKAPHHNESQANKTDVHSTEDVQALNLTRTINSAFFPRFSPDGKFLVFLSARSSVDSGAHSATNSLHRIDWSSEMKTSQSRKVYDVLPVVMCAEDGYFPGLYCFSILSSPWLSDGYTMIISSIWNSSQVLLSVNVLSGEVFCITPTDSNFSWSLLTLDGNNILAVSSSSVDVPQVKYGVLVEKENDNNEWSWSDVSDPIFKCSDEVRSLMSSLKFNVMKIPVKGASVSPTTGAHKPYETIFVSSKAKKSDTCDPLIVILHGGPHSTSLTSFSKSLAFLSALGYSLLIVNYRGSLGFGEEALQSLLGKIGSQDVNDVLNAIDHVINLGLASPSKIAVLGGSHGGFLTTHLIGQAPEKFVAAAARNPVCNLALMVGTSDIPDWCYAETYGTMGSERFTEAPSAEDLTQFYSKSPISHISKVKTPTLLLLGAQDLRVPVTNGLQYARALREKGVQHKVIVFPNDVHGIERPQSDFESFLNIGVWFNKYCK</sequence>
<dbReference type="Pfam" id="PF00326">
    <property type="entry name" value="Peptidase_S9"/>
    <property type="match status" value="1"/>
</dbReference>
<evidence type="ECO:0000256" key="5">
    <source>
        <dbReference type="ARBA" id="ARBA00012917"/>
    </source>
</evidence>
<protein>
    <recommendedName>
        <fullName evidence="5">acylaminoacyl-peptidase</fullName>
        <ecNumber evidence="5">3.4.19.1</ecNumber>
    </recommendedName>
</protein>
<evidence type="ECO:0000256" key="3">
    <source>
        <dbReference type="ARBA" id="ARBA00010040"/>
    </source>
</evidence>
<evidence type="ECO:0000256" key="4">
    <source>
        <dbReference type="ARBA" id="ARBA00011881"/>
    </source>
</evidence>
<dbReference type="SUPFAM" id="SSF82171">
    <property type="entry name" value="DPP6 N-terminal domain-like"/>
    <property type="match status" value="1"/>
</dbReference>
<keyword evidence="11" id="KW-1185">Reference proteome</keyword>
<evidence type="ECO:0000259" key="9">
    <source>
        <dbReference type="Pfam" id="PF19283"/>
    </source>
</evidence>
<dbReference type="Gene3D" id="3.40.50.1820">
    <property type="entry name" value="alpha/beta hydrolase"/>
    <property type="match status" value="1"/>
</dbReference>
<evidence type="ECO:0000256" key="1">
    <source>
        <dbReference type="ARBA" id="ARBA00000721"/>
    </source>
</evidence>
<comment type="catalytic activity">
    <reaction evidence="1">
        <text>Cleavage of an N-acetyl or N-formyl amino acid from the N-terminus of a polypeptide.</text>
        <dbReference type="EC" id="3.4.19.1"/>
    </reaction>
</comment>
<gene>
    <name evidence="10" type="ORF">LLUT_LOCUS4303</name>
</gene>
<evidence type="ECO:0000256" key="7">
    <source>
        <dbReference type="ARBA" id="ARBA00022801"/>
    </source>
</evidence>
<dbReference type="GO" id="GO:0004252">
    <property type="term" value="F:serine-type endopeptidase activity"/>
    <property type="evidence" value="ECO:0007669"/>
    <property type="project" value="InterPro"/>
</dbReference>
<reference evidence="10 11" key="1">
    <citation type="submission" date="2024-03" db="EMBL/GenBank/DDBJ databases">
        <authorList>
            <person name="Martinez-Hernandez J."/>
        </authorList>
    </citation>
    <scope>NUCLEOTIDE SEQUENCE [LARGE SCALE GENOMIC DNA]</scope>
</reference>
<keyword evidence="7" id="KW-0378">Hydrolase</keyword>
<dbReference type="GO" id="GO:0008242">
    <property type="term" value="F:omega peptidase activity"/>
    <property type="evidence" value="ECO:0007669"/>
    <property type="project" value="UniProtKB-EC"/>
</dbReference>
<evidence type="ECO:0000313" key="11">
    <source>
        <dbReference type="Proteomes" id="UP001497480"/>
    </source>
</evidence>
<comment type="caution">
    <text evidence="10">The sequence shown here is derived from an EMBL/GenBank/DDBJ whole genome shotgun (WGS) entry which is preliminary data.</text>
</comment>
<dbReference type="InterPro" id="IPR002471">
    <property type="entry name" value="Pept_S9_AS"/>
</dbReference>
<dbReference type="InterPro" id="IPR045550">
    <property type="entry name" value="AARE_N"/>
</dbReference>
<dbReference type="GO" id="GO:0006508">
    <property type="term" value="P:proteolysis"/>
    <property type="evidence" value="ECO:0007669"/>
    <property type="project" value="InterPro"/>
</dbReference>
<dbReference type="PANTHER" id="PTHR42776:SF4">
    <property type="entry name" value="ACYLAMINO-ACID-RELEASING ENZYME"/>
    <property type="match status" value="1"/>
</dbReference>
<dbReference type="InterPro" id="IPR001375">
    <property type="entry name" value="Peptidase_S9_cat"/>
</dbReference>
<evidence type="ECO:0000256" key="6">
    <source>
        <dbReference type="ARBA" id="ARBA00022490"/>
    </source>
</evidence>
<name>A0AAV1W235_LUPLU</name>
<dbReference type="FunFam" id="3.40.50.1820:FF:000146">
    <property type="entry name" value="Acylamino-acid-releasing enzyme"/>
    <property type="match status" value="1"/>
</dbReference>
<dbReference type="SUPFAM" id="SSF53474">
    <property type="entry name" value="alpha/beta-Hydrolases"/>
    <property type="match status" value="1"/>
</dbReference>
<dbReference type="InterPro" id="IPR015943">
    <property type="entry name" value="WD40/YVTN_repeat-like_dom_sf"/>
</dbReference>
<dbReference type="Proteomes" id="UP001497480">
    <property type="component" value="Unassembled WGS sequence"/>
</dbReference>
<dbReference type="PANTHER" id="PTHR42776">
    <property type="entry name" value="SERINE PEPTIDASE S9 FAMILY MEMBER"/>
    <property type="match status" value="1"/>
</dbReference>
<feature type="domain" description="Peptidase S9 prolyl oligopeptidase catalytic" evidence="8">
    <location>
        <begin position="619"/>
        <end position="835"/>
    </location>
</feature>
<dbReference type="GO" id="GO:0005737">
    <property type="term" value="C:cytoplasm"/>
    <property type="evidence" value="ECO:0007669"/>
    <property type="project" value="UniProtKB-SubCell"/>
</dbReference>
<feature type="domain" description="Acylamino-acid-releasing enzyme N-terminal" evidence="9">
    <location>
        <begin position="75"/>
        <end position="556"/>
    </location>
</feature>
<evidence type="ECO:0000256" key="2">
    <source>
        <dbReference type="ARBA" id="ARBA00004496"/>
    </source>
</evidence>
<comment type="subcellular location">
    <subcellularLocation>
        <location evidence="2">Cytoplasm</location>
    </subcellularLocation>
</comment>
<dbReference type="AlphaFoldDB" id="A0AAV1W235"/>
<dbReference type="EC" id="3.4.19.1" evidence="5"/>
<dbReference type="InterPro" id="IPR029058">
    <property type="entry name" value="AB_hydrolase_fold"/>
</dbReference>
<dbReference type="PROSITE" id="PS00708">
    <property type="entry name" value="PRO_ENDOPEP_SER"/>
    <property type="match status" value="1"/>
</dbReference>
<dbReference type="Gene3D" id="2.130.10.10">
    <property type="entry name" value="YVTN repeat-like/Quinoprotein amine dehydrogenase"/>
    <property type="match status" value="1"/>
</dbReference>
<dbReference type="Pfam" id="PF19283">
    <property type="entry name" value="APEH_N"/>
    <property type="match status" value="1"/>
</dbReference>
<accession>A0AAV1W235</accession>
<dbReference type="EMBL" id="CAXHTB010000003">
    <property type="protein sequence ID" value="CAL0303243.1"/>
    <property type="molecule type" value="Genomic_DNA"/>
</dbReference>
<keyword evidence="6" id="KW-0963">Cytoplasm</keyword>
<comment type="similarity">
    <text evidence="3">Belongs to the peptidase S9C family.</text>
</comment>
<comment type="subunit">
    <text evidence="4">Homotetramer.</text>
</comment>